<evidence type="ECO:0000256" key="8">
    <source>
        <dbReference type="ARBA" id="ARBA00023135"/>
    </source>
</evidence>
<proteinExistence type="inferred from homology"/>
<protein>
    <recommendedName>
        <fullName evidence="11 12">Signal recognition particle subunit SRP68</fullName>
        <shortName evidence="12">SRP68</shortName>
    </recommendedName>
</protein>
<keyword evidence="5 12" id="KW-0963">Cytoplasm</keyword>
<dbReference type="GO" id="GO:0005829">
    <property type="term" value="C:cytosol"/>
    <property type="evidence" value="ECO:0007669"/>
    <property type="project" value="UniProtKB-ARBA"/>
</dbReference>
<evidence type="ECO:0000256" key="11">
    <source>
        <dbReference type="ARBA" id="ARBA00029498"/>
    </source>
</evidence>
<feature type="region of interest" description="Disordered" evidence="13">
    <location>
        <begin position="290"/>
        <end position="309"/>
    </location>
</feature>
<evidence type="ECO:0000313" key="14">
    <source>
        <dbReference type="EMBL" id="KAK9863242.1"/>
    </source>
</evidence>
<dbReference type="PANTHER" id="PTHR12860:SF0">
    <property type="entry name" value="SIGNAL RECOGNITION PARTICLE SUBUNIT SRP68"/>
    <property type="match status" value="1"/>
</dbReference>
<keyword evidence="10 12" id="KW-0687">Ribonucleoprotein</keyword>
<organism evidence="14 15">
    <name type="scientific">Apatococcus fuscideae</name>
    <dbReference type="NCBI Taxonomy" id="2026836"/>
    <lineage>
        <taxon>Eukaryota</taxon>
        <taxon>Viridiplantae</taxon>
        <taxon>Chlorophyta</taxon>
        <taxon>core chlorophytes</taxon>
        <taxon>Trebouxiophyceae</taxon>
        <taxon>Chlorellales</taxon>
        <taxon>Chlorellaceae</taxon>
        <taxon>Apatococcus</taxon>
    </lineage>
</organism>
<keyword evidence="8 12" id="KW-0733">Signal recognition particle</keyword>
<reference evidence="14 15" key="1">
    <citation type="journal article" date="2024" name="Nat. Commun.">
        <title>Phylogenomics reveals the evolutionary origins of lichenization in chlorophyte algae.</title>
        <authorList>
            <person name="Puginier C."/>
            <person name="Libourel C."/>
            <person name="Otte J."/>
            <person name="Skaloud P."/>
            <person name="Haon M."/>
            <person name="Grisel S."/>
            <person name="Petersen M."/>
            <person name="Berrin J.G."/>
            <person name="Delaux P.M."/>
            <person name="Dal Grande F."/>
            <person name="Keller J."/>
        </authorList>
    </citation>
    <scope>NUCLEOTIDE SEQUENCE [LARGE SCALE GENOMIC DNA]</scope>
    <source>
        <strain evidence="14 15">SAG 2523</strain>
    </source>
</reference>
<dbReference type="PIRSF" id="PIRSF038995">
    <property type="entry name" value="SRP68"/>
    <property type="match status" value="1"/>
</dbReference>
<evidence type="ECO:0000256" key="4">
    <source>
        <dbReference type="ARBA" id="ARBA00009352"/>
    </source>
</evidence>
<dbReference type="FunFam" id="1.10.3450.40:FF:000001">
    <property type="entry name" value="Signal recognition particle subunit SRP68"/>
    <property type="match status" value="1"/>
</dbReference>
<sequence>MASSDEPMPDAPQEVESQQPLSHRLLRGIKDAQAQHGLRHNDWARYRKYCSKRLRSTRRVAGLSQGRGKFHKRSIEARAAKNERWLELPLLEAERAWAHAMEMKAALETKPNASKRAHAIRRLTKAARSAGQLASLAAQRGTDRTALEAHVYAAYMTGLALQEKQTDWPAALDAFTRARKLTEQLALVGAYEEQSACRQWAEDIQPAVRFCQYQLDRKGAPSAATEPLFPEQALSNQAAQDKLRTVMKDADLTPATSSASALQWRGQSFAVQGEQAALAVQPALEARAKLSSAQPSSVPAAGSHETQDPRQARLQTLEKLIGAFSKARTALTGLAGGPSGPGRETPAMGSDAASLALAVSGTLVDLQLERSWLLAQLAAERLIQARKANDQTVAATGKVKKMKVHPEDVAVQYERLATLSQELSELASRLGGQAGEALLDESAAKVAHFQAARCLYAGQSYQTAGKLAEAHALFERASQRCSEATSQYEACEHIEREMREQLQQVAAQAAALRCAAHAEAVAGEATDAEGVRKGVGGIHLASTSSGPQTTGESTYLLDNLSSWESFAGHNGKHVRIYPVPPQLTSMPVRPFMLDAALTGIQQPNLEHRIKKAEKASTFSRLFGSWR</sequence>
<gene>
    <name evidence="14" type="ORF">WJX84_005885</name>
</gene>
<accession>A0AAW1T2R7</accession>
<evidence type="ECO:0000256" key="6">
    <source>
        <dbReference type="ARBA" id="ARBA00022824"/>
    </source>
</evidence>
<evidence type="ECO:0000256" key="13">
    <source>
        <dbReference type="SAM" id="MobiDB-lite"/>
    </source>
</evidence>
<evidence type="ECO:0000256" key="5">
    <source>
        <dbReference type="ARBA" id="ARBA00022490"/>
    </source>
</evidence>
<keyword evidence="15" id="KW-1185">Reference proteome</keyword>
<dbReference type="Proteomes" id="UP001485043">
    <property type="component" value="Unassembled WGS sequence"/>
</dbReference>
<dbReference type="InterPro" id="IPR034652">
    <property type="entry name" value="SRP68-RBD"/>
</dbReference>
<dbReference type="GO" id="GO:0005730">
    <property type="term" value="C:nucleolus"/>
    <property type="evidence" value="ECO:0007669"/>
    <property type="project" value="UniProtKB-SubCell"/>
</dbReference>
<dbReference type="EMBL" id="JALJOV010000498">
    <property type="protein sequence ID" value="KAK9863242.1"/>
    <property type="molecule type" value="Genomic_DNA"/>
</dbReference>
<dbReference type="PANTHER" id="PTHR12860">
    <property type="entry name" value="SIGNAL RECOGNITION PARTICLE 68 KDA PROTEIN"/>
    <property type="match status" value="1"/>
</dbReference>
<dbReference type="InterPro" id="IPR026258">
    <property type="entry name" value="SRP68"/>
</dbReference>
<keyword evidence="6" id="KW-0256">Endoplasmic reticulum</keyword>
<name>A0AAW1T2R7_9CHLO</name>
<dbReference type="AlphaFoldDB" id="A0AAW1T2R7"/>
<dbReference type="GO" id="GO:0008312">
    <property type="term" value="F:7S RNA binding"/>
    <property type="evidence" value="ECO:0007669"/>
    <property type="project" value="InterPro"/>
</dbReference>
<feature type="region of interest" description="Disordered" evidence="13">
    <location>
        <begin position="1"/>
        <end position="20"/>
    </location>
</feature>
<evidence type="ECO:0000313" key="15">
    <source>
        <dbReference type="Proteomes" id="UP001485043"/>
    </source>
</evidence>
<dbReference type="Pfam" id="PF16969">
    <property type="entry name" value="SRP68"/>
    <property type="match status" value="1"/>
</dbReference>
<evidence type="ECO:0000256" key="9">
    <source>
        <dbReference type="ARBA" id="ARBA00023242"/>
    </source>
</evidence>
<evidence type="ECO:0000256" key="7">
    <source>
        <dbReference type="ARBA" id="ARBA00022884"/>
    </source>
</evidence>
<evidence type="ECO:0000256" key="3">
    <source>
        <dbReference type="ARBA" id="ARBA00004604"/>
    </source>
</evidence>
<keyword evidence="9" id="KW-0539">Nucleus</keyword>
<dbReference type="GO" id="GO:0005783">
    <property type="term" value="C:endoplasmic reticulum"/>
    <property type="evidence" value="ECO:0007669"/>
    <property type="project" value="UniProtKB-SubCell"/>
</dbReference>
<comment type="similarity">
    <text evidence="4 12">Belongs to the SRP68 family.</text>
</comment>
<comment type="caution">
    <text evidence="14">The sequence shown here is derived from an EMBL/GenBank/DDBJ whole genome shotgun (WGS) entry which is preliminary data.</text>
</comment>
<dbReference type="GO" id="GO:0005047">
    <property type="term" value="F:signal recognition particle binding"/>
    <property type="evidence" value="ECO:0007669"/>
    <property type="project" value="InterPro"/>
</dbReference>
<dbReference type="GO" id="GO:0006614">
    <property type="term" value="P:SRP-dependent cotranslational protein targeting to membrane"/>
    <property type="evidence" value="ECO:0007669"/>
    <property type="project" value="InterPro"/>
</dbReference>
<evidence type="ECO:0000256" key="2">
    <source>
        <dbReference type="ARBA" id="ARBA00004496"/>
    </source>
</evidence>
<dbReference type="InterPro" id="IPR038253">
    <property type="entry name" value="SRP68_N_sf"/>
</dbReference>
<keyword evidence="7 12" id="KW-0694">RNA-binding</keyword>
<dbReference type="GO" id="GO:0005786">
    <property type="term" value="C:signal recognition particle, endoplasmic reticulum targeting"/>
    <property type="evidence" value="ECO:0007669"/>
    <property type="project" value="UniProtKB-KW"/>
</dbReference>
<dbReference type="Gene3D" id="1.10.3450.40">
    <property type="entry name" value="Signal recognition particle, SRP68 subunit, RNA-binding domain"/>
    <property type="match status" value="1"/>
</dbReference>
<comment type="subcellular location">
    <subcellularLocation>
        <location evidence="2 12">Cytoplasm</location>
    </subcellularLocation>
    <subcellularLocation>
        <location evidence="1">Endoplasmic reticulum</location>
    </subcellularLocation>
    <subcellularLocation>
        <location evidence="3">Nucleus</location>
        <location evidence="3">Nucleolus</location>
    </subcellularLocation>
</comment>
<dbReference type="GO" id="GO:0030942">
    <property type="term" value="F:endoplasmic reticulum signal peptide binding"/>
    <property type="evidence" value="ECO:0007669"/>
    <property type="project" value="InterPro"/>
</dbReference>
<dbReference type="CDD" id="cd15481">
    <property type="entry name" value="SRP68-RBD"/>
    <property type="match status" value="1"/>
</dbReference>
<comment type="function">
    <text evidence="12">Component of the signal recognition particle (SRP) complex, a ribonucleoprotein complex that mediates the cotranslational targeting of secretory and membrane proteins to the endoplasmic reticulum (ER). The SRP complex interacts with the signal sequence in nascent secretory and membrane proteins and directs them to the membrane of the ER.</text>
</comment>
<evidence type="ECO:0000256" key="10">
    <source>
        <dbReference type="ARBA" id="ARBA00023274"/>
    </source>
</evidence>
<evidence type="ECO:0000256" key="1">
    <source>
        <dbReference type="ARBA" id="ARBA00004240"/>
    </source>
</evidence>
<evidence type="ECO:0000256" key="12">
    <source>
        <dbReference type="PIRNR" id="PIRNR038995"/>
    </source>
</evidence>